<comment type="caution">
    <text evidence="2">The sequence shown here is derived from an EMBL/GenBank/DDBJ whole genome shotgun (WGS) entry which is preliminary data.</text>
</comment>
<keyword evidence="3" id="KW-1185">Reference proteome</keyword>
<name>A0ABU1QFW2_9BACL</name>
<keyword evidence="1" id="KW-0472">Membrane</keyword>
<gene>
    <name evidence="2" type="ORF">J2W98_002803</name>
</gene>
<accession>A0ABU1QFW2</accession>
<reference evidence="2 3" key="1">
    <citation type="submission" date="2023-07" db="EMBL/GenBank/DDBJ databases">
        <title>Sorghum-associated microbial communities from plants grown in Nebraska, USA.</title>
        <authorList>
            <person name="Schachtman D."/>
        </authorList>
    </citation>
    <scope>NUCLEOTIDE SEQUENCE [LARGE SCALE GENOMIC DNA]</scope>
    <source>
        <strain evidence="2 3">BE143</strain>
    </source>
</reference>
<sequence>MHKGKWKIVFILISIVLIVVVSNYFTRDKYTAINEDRIKKVSGKEEFELLNYKIVNNVDKPFSLIAYKDHKRIGVGMLTIVNGQEEFVRELEIQEDKKQVVQTIGRKRGSPYLALFINSEEILMYGKTISITFPNQRTQTKKMDVKETVYIFISDSSDTRFKPTEVDIRDGQGKVIYKK</sequence>
<proteinExistence type="predicted"/>
<organism evidence="2 3">
    <name type="scientific">Paenibacillus peoriae</name>
    <dbReference type="NCBI Taxonomy" id="59893"/>
    <lineage>
        <taxon>Bacteria</taxon>
        <taxon>Bacillati</taxon>
        <taxon>Bacillota</taxon>
        <taxon>Bacilli</taxon>
        <taxon>Bacillales</taxon>
        <taxon>Paenibacillaceae</taxon>
        <taxon>Paenibacillus</taxon>
    </lineage>
</organism>
<feature type="transmembrane region" description="Helical" evidence="1">
    <location>
        <begin position="6"/>
        <end position="25"/>
    </location>
</feature>
<keyword evidence="1" id="KW-1133">Transmembrane helix</keyword>
<dbReference type="Proteomes" id="UP001266807">
    <property type="component" value="Unassembled WGS sequence"/>
</dbReference>
<protein>
    <submittedName>
        <fullName evidence="2">Uncharacterized protein</fullName>
    </submittedName>
</protein>
<evidence type="ECO:0000313" key="2">
    <source>
        <dbReference type="EMBL" id="MDR6778526.1"/>
    </source>
</evidence>
<keyword evidence="1" id="KW-0812">Transmembrane</keyword>
<dbReference type="RefSeq" id="WP_053326406.1">
    <property type="nucleotide sequence ID" value="NZ_CP011512.1"/>
</dbReference>
<dbReference type="EMBL" id="JAVDUG010000003">
    <property type="protein sequence ID" value="MDR6778526.1"/>
    <property type="molecule type" value="Genomic_DNA"/>
</dbReference>
<evidence type="ECO:0000313" key="3">
    <source>
        <dbReference type="Proteomes" id="UP001266807"/>
    </source>
</evidence>
<evidence type="ECO:0000256" key="1">
    <source>
        <dbReference type="SAM" id="Phobius"/>
    </source>
</evidence>